<proteinExistence type="predicted"/>
<sequence>MVYLEAWDDYQKAAEELYLRGPLKTRFVSEYRHKEGTLVLKVFDGVKCLKYRTDKQPDLKKFERLTLSLMCKMQNKREADMMDVDEAAKEGAEEPAITTPIQSPPPPAGKKARKKKKN</sequence>
<protein>
    <submittedName>
        <fullName evidence="3">Signal recognition particle protein</fullName>
    </submittedName>
</protein>
<dbReference type="SUPFAM" id="SSF54762">
    <property type="entry name" value="Signal recognition particle alu RNA binding heterodimer, SRP9/14"/>
    <property type="match status" value="1"/>
</dbReference>
<dbReference type="InterPro" id="IPR009018">
    <property type="entry name" value="Signal_recog_particle_SRP9/14"/>
</dbReference>
<feature type="domain" description="SRP9" evidence="2">
    <location>
        <begin position="5"/>
        <end position="73"/>
    </location>
</feature>
<dbReference type="GO" id="GO:0006614">
    <property type="term" value="P:SRP-dependent cotranslational protein targeting to membrane"/>
    <property type="evidence" value="ECO:0007669"/>
    <property type="project" value="InterPro"/>
</dbReference>
<gene>
    <name evidence="3" type="primary">SRP9</name>
    <name evidence="3" type="ORF">HDU87_006226</name>
</gene>
<dbReference type="PANTHER" id="PTHR12834">
    <property type="entry name" value="SIGNAL RECOGNITION PARTICLE 9 KDA PROTEIN"/>
    <property type="match status" value="1"/>
</dbReference>
<dbReference type="FunFam" id="3.30.720.10:FF:000008">
    <property type="entry name" value="Unplaced genomic scaffold supercont1.11, whole genome shotgun sequence"/>
    <property type="match status" value="1"/>
</dbReference>
<dbReference type="InterPro" id="IPR039914">
    <property type="entry name" value="SRP9-like"/>
</dbReference>
<accession>A0AAD5TFQ4</accession>
<comment type="caution">
    <text evidence="3">The sequence shown here is derived from an EMBL/GenBank/DDBJ whole genome shotgun (WGS) entry which is preliminary data.</text>
</comment>
<dbReference type="PANTHER" id="PTHR12834:SF12">
    <property type="entry name" value="SIGNAL RECOGNITION PARTICLE 9 KDA PROTEIN"/>
    <property type="match status" value="1"/>
</dbReference>
<reference evidence="3" key="1">
    <citation type="submission" date="2020-05" db="EMBL/GenBank/DDBJ databases">
        <title>Phylogenomic resolution of chytrid fungi.</title>
        <authorList>
            <person name="Stajich J.E."/>
            <person name="Amses K."/>
            <person name="Simmons R."/>
            <person name="Seto K."/>
            <person name="Myers J."/>
            <person name="Bonds A."/>
            <person name="Quandt C.A."/>
            <person name="Barry K."/>
            <person name="Liu P."/>
            <person name="Grigoriev I."/>
            <person name="Longcore J.E."/>
            <person name="James T.Y."/>
        </authorList>
    </citation>
    <scope>NUCLEOTIDE SEQUENCE</scope>
    <source>
        <strain evidence="3">JEL0379</strain>
    </source>
</reference>
<evidence type="ECO:0000256" key="1">
    <source>
        <dbReference type="SAM" id="MobiDB-lite"/>
    </source>
</evidence>
<evidence type="ECO:0000313" key="3">
    <source>
        <dbReference type="EMBL" id="KAJ3175406.1"/>
    </source>
</evidence>
<dbReference type="Pfam" id="PF05486">
    <property type="entry name" value="SRP9-21"/>
    <property type="match status" value="1"/>
</dbReference>
<dbReference type="GO" id="GO:0005786">
    <property type="term" value="C:signal recognition particle, endoplasmic reticulum targeting"/>
    <property type="evidence" value="ECO:0007669"/>
    <property type="project" value="TreeGrafter"/>
</dbReference>
<keyword evidence="4" id="KW-1185">Reference proteome</keyword>
<dbReference type="EMBL" id="JADGJQ010000052">
    <property type="protein sequence ID" value="KAJ3175406.1"/>
    <property type="molecule type" value="Genomic_DNA"/>
</dbReference>
<dbReference type="Proteomes" id="UP001212152">
    <property type="component" value="Unassembled WGS sequence"/>
</dbReference>
<name>A0AAD5TFQ4_9FUNG</name>
<dbReference type="GO" id="GO:0008312">
    <property type="term" value="F:7S RNA binding"/>
    <property type="evidence" value="ECO:0007669"/>
    <property type="project" value="InterPro"/>
</dbReference>
<dbReference type="AlphaFoldDB" id="A0AAD5TFQ4"/>
<evidence type="ECO:0000259" key="2">
    <source>
        <dbReference type="Pfam" id="PF05486"/>
    </source>
</evidence>
<dbReference type="InterPro" id="IPR039432">
    <property type="entry name" value="SRP9_dom"/>
</dbReference>
<feature type="region of interest" description="Disordered" evidence="1">
    <location>
        <begin position="84"/>
        <end position="118"/>
    </location>
</feature>
<organism evidence="3 4">
    <name type="scientific">Geranomyces variabilis</name>
    <dbReference type="NCBI Taxonomy" id="109894"/>
    <lineage>
        <taxon>Eukaryota</taxon>
        <taxon>Fungi</taxon>
        <taxon>Fungi incertae sedis</taxon>
        <taxon>Chytridiomycota</taxon>
        <taxon>Chytridiomycota incertae sedis</taxon>
        <taxon>Chytridiomycetes</taxon>
        <taxon>Spizellomycetales</taxon>
        <taxon>Powellomycetaceae</taxon>
        <taxon>Geranomyces</taxon>
    </lineage>
</organism>
<evidence type="ECO:0000313" key="4">
    <source>
        <dbReference type="Proteomes" id="UP001212152"/>
    </source>
</evidence>
<dbReference type="Gene3D" id="3.30.720.10">
    <property type="entry name" value="Signal recognition particle alu RNA binding heterodimer, srp9/1"/>
    <property type="match status" value="1"/>
</dbReference>